<proteinExistence type="predicted"/>
<dbReference type="EMBL" id="JAAWWB010000038">
    <property type="protein sequence ID" value="KAG6737855.1"/>
    <property type="molecule type" value="Genomic_DNA"/>
</dbReference>
<keyword evidence="1" id="KW-0238">DNA-binding</keyword>
<dbReference type="AlphaFoldDB" id="A0A8X8C221"/>
<keyword evidence="2" id="KW-1133">Transmembrane helix</keyword>
<evidence type="ECO:0000256" key="1">
    <source>
        <dbReference type="ARBA" id="ARBA00023125"/>
    </source>
</evidence>
<keyword evidence="4" id="KW-1185">Reference proteome</keyword>
<dbReference type="InterPro" id="IPR045239">
    <property type="entry name" value="bHLH95_bHLH"/>
</dbReference>
<accession>A0A8X8C221</accession>
<evidence type="ECO:0000313" key="4">
    <source>
        <dbReference type="Proteomes" id="UP000886885"/>
    </source>
</evidence>
<comment type="caution">
    <text evidence="3">The sequence shown here is derived from an EMBL/GenBank/DDBJ whole genome shotgun (WGS) entry which is preliminary data.</text>
</comment>
<organism evidence="3 4">
    <name type="scientific">Populus tomentosa</name>
    <name type="common">Chinese white poplar</name>
    <dbReference type="NCBI Taxonomy" id="118781"/>
    <lineage>
        <taxon>Eukaryota</taxon>
        <taxon>Viridiplantae</taxon>
        <taxon>Streptophyta</taxon>
        <taxon>Embryophyta</taxon>
        <taxon>Tracheophyta</taxon>
        <taxon>Spermatophyta</taxon>
        <taxon>Magnoliopsida</taxon>
        <taxon>eudicotyledons</taxon>
        <taxon>Gunneridae</taxon>
        <taxon>Pentapetalae</taxon>
        <taxon>rosids</taxon>
        <taxon>fabids</taxon>
        <taxon>Malpighiales</taxon>
        <taxon>Salicaceae</taxon>
        <taxon>Saliceae</taxon>
        <taxon>Populus</taxon>
    </lineage>
</organism>
<dbReference type="GO" id="GO:0003677">
    <property type="term" value="F:DNA binding"/>
    <property type="evidence" value="ECO:0007669"/>
    <property type="project" value="UniProtKB-KW"/>
</dbReference>
<keyword evidence="2" id="KW-0812">Transmembrane</keyword>
<reference evidence="3" key="1">
    <citation type="journal article" date="2020" name="bioRxiv">
        <title>Hybrid origin of Populus tomentosa Carr. identified through genome sequencing and phylogenomic analysis.</title>
        <authorList>
            <person name="An X."/>
            <person name="Gao K."/>
            <person name="Chen Z."/>
            <person name="Li J."/>
            <person name="Yang X."/>
            <person name="Yang X."/>
            <person name="Zhou J."/>
            <person name="Guo T."/>
            <person name="Zhao T."/>
            <person name="Huang S."/>
            <person name="Miao D."/>
            <person name="Khan W.U."/>
            <person name="Rao P."/>
            <person name="Ye M."/>
            <person name="Lei B."/>
            <person name="Liao W."/>
            <person name="Wang J."/>
            <person name="Ji L."/>
            <person name="Li Y."/>
            <person name="Guo B."/>
            <person name="Mustafa N.S."/>
            <person name="Li S."/>
            <person name="Yun Q."/>
            <person name="Keller S.R."/>
            <person name="Mao J."/>
            <person name="Zhang R."/>
            <person name="Strauss S.H."/>
        </authorList>
    </citation>
    <scope>NUCLEOTIDE SEQUENCE</scope>
    <source>
        <strain evidence="3">GM15</strain>
        <tissue evidence="3">Leaf</tissue>
    </source>
</reference>
<sequence>MEEVPPWLMELVREERYIYRVFDGAEQTNTADMLDEALEYVKFLQRQIQGAAERALDNLDIVFHRTTLEAFAQPPDLTILYLSRNKLIGAVPYSLKENSNSGWLQFSLDGNLDLFKMDACEKKQQSLLVLVIASVISVSMLLLLSIIAIFWRLKRREFFLNLRYHMIP</sequence>
<evidence type="ECO:0000256" key="2">
    <source>
        <dbReference type="SAM" id="Phobius"/>
    </source>
</evidence>
<evidence type="ECO:0000313" key="3">
    <source>
        <dbReference type="EMBL" id="KAG6737855.1"/>
    </source>
</evidence>
<feature type="transmembrane region" description="Helical" evidence="2">
    <location>
        <begin position="127"/>
        <end position="153"/>
    </location>
</feature>
<dbReference type="CDD" id="cd11393">
    <property type="entry name" value="bHLH_AtbHLH_like"/>
    <property type="match status" value="1"/>
</dbReference>
<protein>
    <submittedName>
        <fullName evidence="3">Uncharacterized protein</fullName>
    </submittedName>
</protein>
<name>A0A8X8C221_POPTO</name>
<dbReference type="Proteomes" id="UP000886885">
    <property type="component" value="Chromosome 19D"/>
</dbReference>
<gene>
    <name evidence="3" type="ORF">POTOM_059386</name>
</gene>
<keyword evidence="2" id="KW-0472">Membrane</keyword>